<reference evidence="13" key="1">
    <citation type="submission" date="2016-04" db="UniProtKB">
        <authorList>
            <consortium name="WormBaseParasite"/>
        </authorList>
    </citation>
    <scope>IDENTIFICATION</scope>
</reference>
<dbReference type="OrthoDB" id="6261177at2759"/>
<feature type="transmembrane region" description="Helical" evidence="9">
    <location>
        <begin position="291"/>
        <end position="312"/>
    </location>
</feature>
<evidence type="ECO:0000256" key="3">
    <source>
        <dbReference type="ARBA" id="ARBA00022692"/>
    </source>
</evidence>
<evidence type="ECO:0000256" key="2">
    <source>
        <dbReference type="ARBA" id="ARBA00004294"/>
    </source>
</evidence>
<feature type="region of interest" description="Disordered" evidence="8">
    <location>
        <begin position="15"/>
        <end position="38"/>
    </location>
</feature>
<feature type="compositionally biased region" description="Basic and acidic residues" evidence="8">
    <location>
        <begin position="169"/>
        <end position="190"/>
    </location>
</feature>
<feature type="compositionally biased region" description="Pro residues" evidence="8">
    <location>
        <begin position="483"/>
        <end position="500"/>
    </location>
</feature>
<keyword evidence="4" id="KW-1000">Mitochondrion outer membrane</keyword>
<evidence type="ECO:0000256" key="8">
    <source>
        <dbReference type="SAM" id="MobiDB-lite"/>
    </source>
</evidence>
<feature type="region of interest" description="Disordered" evidence="8">
    <location>
        <begin position="458"/>
        <end position="500"/>
    </location>
</feature>
<name>A0A158QCF9_HYMDI</name>
<proteinExistence type="predicted"/>
<keyword evidence="7 9" id="KW-0472">Membrane</keyword>
<dbReference type="Proteomes" id="UP000274504">
    <property type="component" value="Unassembled WGS sequence"/>
</dbReference>
<accession>A0A158QCF9</accession>
<dbReference type="InterPro" id="IPR039433">
    <property type="entry name" value="Mff-like_dom"/>
</dbReference>
<feature type="transmembrane region" description="Helical" evidence="9">
    <location>
        <begin position="318"/>
        <end position="347"/>
    </location>
</feature>
<evidence type="ECO:0000256" key="1">
    <source>
        <dbReference type="ARBA" id="ARBA00004167"/>
    </source>
</evidence>
<sequence length="500" mass="55426">MSSCRQFFMNLCRPANKNNPLESGPRGKFNPNDRQRDTVGSVNPTFYGVNAMNDDNQNNAFSNSPVPTTSQPVPSNSNQSDYQNPVRKMVIALPGPGVNIPNNHGCCPPLDVTQEIEALDTISTITEYSDSEWPPLISKYEWEYKNDINQRMRVPDKLSVATSLPNLDSSKDHGSDCKDDVVSSTEHRESTPGYSPDLVTNKEVQPDLSTSKARDIVDASVTALNSAQASETNTLISRPNPGDRLRLAENRLNNLEIHVARPMSFPTERLPTGPTEADIAKKSRFRRNLKIIFIVFCLLTTVFLVVGIYLAVDPGRRIYGLGVFGYILIVLGNVALITSIVSGNLFFRLAYTLSESKVYSPKQADQLRSKPYPRQPDGIRRRCVPVIHADEEAVHPLPTRQPSTISGRSSIDINSTVLDTLPTPSAPSEEAVSNHLRNYYTPNDRLPSTSFMVQDRMRSNVEGDEDEVAKSKMPTAPPEILLPFPPLDPDVPPPPYEENP</sequence>
<keyword evidence="3 9" id="KW-0812">Transmembrane</keyword>
<dbReference type="WBParaSite" id="HDID_0000145001-mRNA-1">
    <property type="protein sequence ID" value="HDID_0000145001-mRNA-1"/>
    <property type="gene ID" value="HDID_0000145001"/>
</dbReference>
<feature type="domain" description="Mff-like" evidence="10">
    <location>
        <begin position="140"/>
        <end position="165"/>
    </location>
</feature>
<dbReference type="EMBL" id="UYSG01000268">
    <property type="protein sequence ID" value="VDL18912.1"/>
    <property type="molecule type" value="Genomic_DNA"/>
</dbReference>
<evidence type="ECO:0000256" key="5">
    <source>
        <dbReference type="ARBA" id="ARBA00022989"/>
    </source>
</evidence>
<evidence type="ECO:0000313" key="11">
    <source>
        <dbReference type="EMBL" id="VDL18912.1"/>
    </source>
</evidence>
<dbReference type="GO" id="GO:0005741">
    <property type="term" value="C:mitochondrial outer membrane"/>
    <property type="evidence" value="ECO:0007669"/>
    <property type="project" value="UniProtKB-SubCell"/>
</dbReference>
<protein>
    <submittedName>
        <fullName evidence="13">Miff domain-containing protein</fullName>
    </submittedName>
</protein>
<evidence type="ECO:0000256" key="6">
    <source>
        <dbReference type="ARBA" id="ARBA00023128"/>
    </source>
</evidence>
<evidence type="ECO:0000313" key="12">
    <source>
        <dbReference type="Proteomes" id="UP000274504"/>
    </source>
</evidence>
<feature type="region of interest" description="Disordered" evidence="8">
    <location>
        <begin position="50"/>
        <end position="83"/>
    </location>
</feature>
<evidence type="ECO:0000313" key="13">
    <source>
        <dbReference type="WBParaSite" id="HDID_0000145001-mRNA-1"/>
    </source>
</evidence>
<gene>
    <name evidence="11" type="ORF">HDID_LOCUS1451</name>
</gene>
<evidence type="ECO:0000259" key="10">
    <source>
        <dbReference type="Pfam" id="PF05644"/>
    </source>
</evidence>
<dbReference type="AlphaFoldDB" id="A0A158QCF9"/>
<keyword evidence="6" id="KW-0496">Mitochondrion</keyword>
<comment type="subcellular location">
    <subcellularLocation>
        <location evidence="1">Membrane</location>
        <topology evidence="1">Single-pass membrane protein</topology>
    </subcellularLocation>
    <subcellularLocation>
        <location evidence="2">Mitochondrion outer membrane</location>
    </subcellularLocation>
</comment>
<feature type="region of interest" description="Disordered" evidence="8">
    <location>
        <begin position="164"/>
        <end position="201"/>
    </location>
</feature>
<reference evidence="11 12" key="2">
    <citation type="submission" date="2018-11" db="EMBL/GenBank/DDBJ databases">
        <authorList>
            <consortium name="Pathogen Informatics"/>
        </authorList>
    </citation>
    <scope>NUCLEOTIDE SEQUENCE [LARGE SCALE GENOMIC DNA]</scope>
</reference>
<organism evidence="13">
    <name type="scientific">Hymenolepis diminuta</name>
    <name type="common">Rat tapeworm</name>
    <dbReference type="NCBI Taxonomy" id="6216"/>
    <lineage>
        <taxon>Eukaryota</taxon>
        <taxon>Metazoa</taxon>
        <taxon>Spiralia</taxon>
        <taxon>Lophotrochozoa</taxon>
        <taxon>Platyhelminthes</taxon>
        <taxon>Cestoda</taxon>
        <taxon>Eucestoda</taxon>
        <taxon>Cyclophyllidea</taxon>
        <taxon>Hymenolepididae</taxon>
        <taxon>Hymenolepis</taxon>
    </lineage>
</organism>
<feature type="compositionally biased region" description="Low complexity" evidence="8">
    <location>
        <begin position="62"/>
        <end position="78"/>
    </location>
</feature>
<evidence type="ECO:0000256" key="7">
    <source>
        <dbReference type="ARBA" id="ARBA00023136"/>
    </source>
</evidence>
<evidence type="ECO:0000256" key="9">
    <source>
        <dbReference type="SAM" id="Phobius"/>
    </source>
</evidence>
<dbReference type="Pfam" id="PF05644">
    <property type="entry name" value="Miff"/>
    <property type="match status" value="1"/>
</dbReference>
<evidence type="ECO:0000256" key="4">
    <source>
        <dbReference type="ARBA" id="ARBA00022787"/>
    </source>
</evidence>
<keyword evidence="5 9" id="KW-1133">Transmembrane helix</keyword>